<dbReference type="PROSITE" id="PS51352">
    <property type="entry name" value="THIOREDOXIN_2"/>
    <property type="match status" value="1"/>
</dbReference>
<dbReference type="CDD" id="cd02966">
    <property type="entry name" value="TlpA_like_family"/>
    <property type="match status" value="1"/>
</dbReference>
<gene>
    <name evidence="7" type="ORF">ARMA_1901</name>
</gene>
<keyword evidence="3" id="KW-0735">Signal-anchor</keyword>
<dbReference type="GO" id="GO:0030313">
    <property type="term" value="C:cell envelope"/>
    <property type="evidence" value="ECO:0007669"/>
    <property type="project" value="UniProtKB-SubCell"/>
</dbReference>
<protein>
    <recommendedName>
        <fullName evidence="6">Thioredoxin domain-containing protein</fullName>
    </recommendedName>
</protein>
<keyword evidence="5" id="KW-0676">Redox-active center</keyword>
<dbReference type="Proteomes" id="UP000037784">
    <property type="component" value="Unassembled WGS sequence"/>
</dbReference>
<keyword evidence="2" id="KW-0201">Cytochrome c-type biogenesis</keyword>
<evidence type="ECO:0000256" key="1">
    <source>
        <dbReference type="ARBA" id="ARBA00004196"/>
    </source>
</evidence>
<evidence type="ECO:0000313" key="7">
    <source>
        <dbReference type="EMBL" id="GAP63478.1"/>
    </source>
</evidence>
<dbReference type="GO" id="GO:0017004">
    <property type="term" value="P:cytochrome complex assembly"/>
    <property type="evidence" value="ECO:0007669"/>
    <property type="project" value="UniProtKB-KW"/>
</dbReference>
<dbReference type="PANTHER" id="PTHR42852:SF6">
    <property type="entry name" value="THIOL:DISULFIDE INTERCHANGE PROTEIN DSBE"/>
    <property type="match status" value="1"/>
</dbReference>
<dbReference type="Pfam" id="PF00578">
    <property type="entry name" value="AhpC-TSA"/>
    <property type="match status" value="1"/>
</dbReference>
<dbReference type="GO" id="GO:0016491">
    <property type="term" value="F:oxidoreductase activity"/>
    <property type="evidence" value="ECO:0007669"/>
    <property type="project" value="InterPro"/>
</dbReference>
<accession>A0A0M9UCZ7</accession>
<feature type="domain" description="Thioredoxin" evidence="6">
    <location>
        <begin position="17"/>
        <end position="154"/>
    </location>
</feature>
<evidence type="ECO:0000256" key="5">
    <source>
        <dbReference type="ARBA" id="ARBA00023284"/>
    </source>
</evidence>
<dbReference type="InParanoid" id="A0A0M9UCZ7"/>
<dbReference type="Gene3D" id="3.40.30.10">
    <property type="entry name" value="Glutaredoxin"/>
    <property type="match status" value="1"/>
</dbReference>
<organism evidence="7 8">
    <name type="scientific">Ardenticatena maritima</name>
    <dbReference type="NCBI Taxonomy" id="872965"/>
    <lineage>
        <taxon>Bacteria</taxon>
        <taxon>Bacillati</taxon>
        <taxon>Chloroflexota</taxon>
        <taxon>Ardenticatenia</taxon>
        <taxon>Ardenticatenales</taxon>
        <taxon>Ardenticatenaceae</taxon>
        <taxon>Ardenticatena</taxon>
    </lineage>
</organism>
<evidence type="ECO:0000259" key="6">
    <source>
        <dbReference type="PROSITE" id="PS51352"/>
    </source>
</evidence>
<dbReference type="InterPro" id="IPR036249">
    <property type="entry name" value="Thioredoxin-like_sf"/>
</dbReference>
<name>A0A0M9UCZ7_9CHLR</name>
<keyword evidence="4" id="KW-1015">Disulfide bond</keyword>
<evidence type="ECO:0000256" key="3">
    <source>
        <dbReference type="ARBA" id="ARBA00022968"/>
    </source>
</evidence>
<dbReference type="AlphaFoldDB" id="A0A0M9UCZ7"/>
<evidence type="ECO:0000313" key="8">
    <source>
        <dbReference type="Proteomes" id="UP000037784"/>
    </source>
</evidence>
<dbReference type="SUPFAM" id="SSF52833">
    <property type="entry name" value="Thioredoxin-like"/>
    <property type="match status" value="1"/>
</dbReference>
<comment type="subcellular location">
    <subcellularLocation>
        <location evidence="1">Cell envelope</location>
    </subcellularLocation>
</comment>
<proteinExistence type="predicted"/>
<reference evidence="8" key="1">
    <citation type="submission" date="2015-08" db="EMBL/GenBank/DDBJ databases">
        <title>Draft Genome Sequence of a Heterotrophic Facultative Anaerobic Bacterium Ardenticatena maritima Strain 110S.</title>
        <authorList>
            <person name="Kawaichi S."/>
            <person name="Yoshida T."/>
            <person name="Sako Y."/>
            <person name="Nakamura R."/>
        </authorList>
    </citation>
    <scope>NUCLEOTIDE SEQUENCE [LARGE SCALE GENOMIC DNA]</scope>
    <source>
        <strain evidence="8">110S</strain>
    </source>
</reference>
<dbReference type="STRING" id="872965.SE16_09115"/>
<dbReference type="GO" id="GO:0016209">
    <property type="term" value="F:antioxidant activity"/>
    <property type="evidence" value="ECO:0007669"/>
    <property type="project" value="InterPro"/>
</dbReference>
<keyword evidence="3" id="KW-0812">Transmembrane</keyword>
<evidence type="ECO:0000256" key="4">
    <source>
        <dbReference type="ARBA" id="ARBA00023157"/>
    </source>
</evidence>
<dbReference type="InterPro" id="IPR000866">
    <property type="entry name" value="AhpC/TSA"/>
</dbReference>
<evidence type="ECO:0000256" key="2">
    <source>
        <dbReference type="ARBA" id="ARBA00022748"/>
    </source>
</evidence>
<dbReference type="EMBL" id="BBZA01000150">
    <property type="protein sequence ID" value="GAP63478.1"/>
    <property type="molecule type" value="Genomic_DNA"/>
</dbReference>
<keyword evidence="8" id="KW-1185">Reference proteome</keyword>
<dbReference type="InterPro" id="IPR050553">
    <property type="entry name" value="Thioredoxin_ResA/DsbE_sf"/>
</dbReference>
<sequence>MVLALLAMALIRTQQGQVSSGPAPDFTLETFEGETLRLSDFRGTPVVINFWASWCVECYREADLLEQTWRRYKGQVMFIGVDYVDTLEPALEYIDRYDITYPNGMDKGNRIADAYRIQGVPETFFVDREGNIAGVKIGPLEHDELEQWMQRLLQE</sequence>
<comment type="caution">
    <text evidence="7">The sequence shown here is derived from an EMBL/GenBank/DDBJ whole genome shotgun (WGS) entry which is preliminary data.</text>
</comment>
<dbReference type="PANTHER" id="PTHR42852">
    <property type="entry name" value="THIOL:DISULFIDE INTERCHANGE PROTEIN DSBE"/>
    <property type="match status" value="1"/>
</dbReference>
<dbReference type="InterPro" id="IPR013766">
    <property type="entry name" value="Thioredoxin_domain"/>
</dbReference>